<evidence type="ECO:0000313" key="3">
    <source>
        <dbReference type="Proteomes" id="UP001231189"/>
    </source>
</evidence>
<evidence type="ECO:0000313" key="2">
    <source>
        <dbReference type="EMBL" id="KAK1644397.1"/>
    </source>
</evidence>
<dbReference type="AlphaFoldDB" id="A0AAD8S587"/>
<gene>
    <name evidence="2" type="ORF">QYE76_062202</name>
</gene>
<feature type="region of interest" description="Disordered" evidence="1">
    <location>
        <begin position="62"/>
        <end position="82"/>
    </location>
</feature>
<sequence>MAGHEPAIKQSYVSSSPDLVAALLLSRPSPGWRRRICPPRLEPNRRTSAAAAAGLRPVAVAAPLPSNDEGEERVSTVAFHGR</sequence>
<proteinExistence type="predicted"/>
<dbReference type="Proteomes" id="UP001231189">
    <property type="component" value="Unassembled WGS sequence"/>
</dbReference>
<accession>A0AAD8S587</accession>
<keyword evidence="3" id="KW-1185">Reference proteome</keyword>
<organism evidence="2 3">
    <name type="scientific">Lolium multiflorum</name>
    <name type="common">Italian ryegrass</name>
    <name type="synonym">Lolium perenne subsp. multiflorum</name>
    <dbReference type="NCBI Taxonomy" id="4521"/>
    <lineage>
        <taxon>Eukaryota</taxon>
        <taxon>Viridiplantae</taxon>
        <taxon>Streptophyta</taxon>
        <taxon>Embryophyta</taxon>
        <taxon>Tracheophyta</taxon>
        <taxon>Spermatophyta</taxon>
        <taxon>Magnoliopsida</taxon>
        <taxon>Liliopsida</taxon>
        <taxon>Poales</taxon>
        <taxon>Poaceae</taxon>
        <taxon>BOP clade</taxon>
        <taxon>Pooideae</taxon>
        <taxon>Poodae</taxon>
        <taxon>Poeae</taxon>
        <taxon>Poeae Chloroplast Group 2 (Poeae type)</taxon>
        <taxon>Loliodinae</taxon>
        <taxon>Loliinae</taxon>
        <taxon>Lolium</taxon>
    </lineage>
</organism>
<comment type="caution">
    <text evidence="2">The sequence shown here is derived from an EMBL/GenBank/DDBJ whole genome shotgun (WGS) entry which is preliminary data.</text>
</comment>
<name>A0AAD8S587_LOLMU</name>
<evidence type="ECO:0000256" key="1">
    <source>
        <dbReference type="SAM" id="MobiDB-lite"/>
    </source>
</evidence>
<reference evidence="2" key="1">
    <citation type="submission" date="2023-07" db="EMBL/GenBank/DDBJ databases">
        <title>A chromosome-level genome assembly of Lolium multiflorum.</title>
        <authorList>
            <person name="Chen Y."/>
            <person name="Copetti D."/>
            <person name="Kolliker R."/>
            <person name="Studer B."/>
        </authorList>
    </citation>
    <scope>NUCLEOTIDE SEQUENCE</scope>
    <source>
        <strain evidence="2">02402/16</strain>
        <tissue evidence="2">Leaf</tissue>
    </source>
</reference>
<dbReference type="EMBL" id="JAUUTY010000004">
    <property type="protein sequence ID" value="KAK1644397.1"/>
    <property type="molecule type" value="Genomic_DNA"/>
</dbReference>
<protein>
    <submittedName>
        <fullName evidence="2">Uncharacterized protein</fullName>
    </submittedName>
</protein>